<dbReference type="GO" id="GO:0042597">
    <property type="term" value="C:periplasmic space"/>
    <property type="evidence" value="ECO:0007669"/>
    <property type="project" value="UniProtKB-SubCell"/>
</dbReference>
<dbReference type="SUPFAM" id="SSF53850">
    <property type="entry name" value="Periplasmic binding protein-like II"/>
    <property type="match status" value="1"/>
</dbReference>
<evidence type="ECO:0000259" key="7">
    <source>
        <dbReference type="SMART" id="SM00062"/>
    </source>
</evidence>
<evidence type="ECO:0000256" key="1">
    <source>
        <dbReference type="ARBA" id="ARBA00004418"/>
    </source>
</evidence>
<gene>
    <name evidence="8" type="ORF">CRU91_08270</name>
</gene>
<dbReference type="CDD" id="cd13557">
    <property type="entry name" value="PBP2_SsuA"/>
    <property type="match status" value="1"/>
</dbReference>
<dbReference type="InterPro" id="IPR010067">
    <property type="entry name" value="ABC_SsuA_sub-bd"/>
</dbReference>
<dbReference type="Pfam" id="PF09084">
    <property type="entry name" value="NMT1"/>
    <property type="match status" value="1"/>
</dbReference>
<dbReference type="GO" id="GO:0016020">
    <property type="term" value="C:membrane"/>
    <property type="evidence" value="ECO:0007669"/>
    <property type="project" value="InterPro"/>
</dbReference>
<dbReference type="InterPro" id="IPR001638">
    <property type="entry name" value="Solute-binding_3/MltF_N"/>
</dbReference>
<sequence>MKNLVRKILVLLAIIPIFGFSANKEDVLRIGFQKYGTLILLKASGNLEKRLEPLGVKVTWNEFAAGPQLLEGLNVGSIDFGTVGETPPIFAQAANAKIKYIGYEPPAPKGEAIIVPKNSPINTVADLKGKKVVLNKGSNVHYLLVRALENAGLKYSDIETVFLAPADARAAFEKGSVDAWVIWDPFYAAAQTTLDAKLVQDGTNTVNNHQFYLAEESYAARRPDVVAIIFDELKKVNDWAISKPSEVAAALSPLTGLDLLTLEKALARGGYGINYLNDAVIKEQQKIADTFYDLKLIPKKLDIKSVVWIPETKKGK</sequence>
<comment type="caution">
    <text evidence="8">The sequence shown here is derived from an EMBL/GenBank/DDBJ whole genome shotgun (WGS) entry which is preliminary data.</text>
</comment>
<evidence type="ECO:0000256" key="2">
    <source>
        <dbReference type="ARBA" id="ARBA00010742"/>
    </source>
</evidence>
<dbReference type="GO" id="GO:0042626">
    <property type="term" value="F:ATPase-coupled transmembrane transporter activity"/>
    <property type="evidence" value="ECO:0007669"/>
    <property type="project" value="InterPro"/>
</dbReference>
<comment type="function">
    <text evidence="5">Part of a binding-protein-dependent transport system for aliphatic sulfonates. Putative binding protein.</text>
</comment>
<dbReference type="InterPro" id="IPR015168">
    <property type="entry name" value="SsuA/THI5"/>
</dbReference>
<dbReference type="SMART" id="SM00062">
    <property type="entry name" value="PBPb"/>
    <property type="match status" value="1"/>
</dbReference>
<evidence type="ECO:0000256" key="4">
    <source>
        <dbReference type="ARBA" id="ARBA00022729"/>
    </source>
</evidence>
<evidence type="ECO:0000313" key="8">
    <source>
        <dbReference type="EMBL" id="RBQ28679.1"/>
    </source>
</evidence>
<dbReference type="OrthoDB" id="9815602at2"/>
<reference evidence="8 9" key="1">
    <citation type="submission" date="2017-10" db="EMBL/GenBank/DDBJ databases">
        <title>Genomics of the genus Arcobacter.</title>
        <authorList>
            <person name="Perez-Cataluna A."/>
            <person name="Figueras M.J."/>
        </authorList>
    </citation>
    <scope>NUCLEOTIDE SEQUENCE [LARGE SCALE GENOMIC DNA]</scope>
    <source>
        <strain evidence="8 9">CECT 9230</strain>
    </source>
</reference>
<feature type="domain" description="Solute-binding protein family 3/N-terminal" evidence="7">
    <location>
        <begin position="27"/>
        <end position="250"/>
    </location>
</feature>
<keyword evidence="9" id="KW-1185">Reference proteome</keyword>
<organism evidence="8 9">
    <name type="scientific">Aliarcobacter vitoriensis</name>
    <dbReference type="NCBI Taxonomy" id="2011099"/>
    <lineage>
        <taxon>Bacteria</taxon>
        <taxon>Pseudomonadati</taxon>
        <taxon>Campylobacterota</taxon>
        <taxon>Epsilonproteobacteria</taxon>
        <taxon>Campylobacterales</taxon>
        <taxon>Arcobacteraceae</taxon>
        <taxon>Aliarcobacter</taxon>
    </lineage>
</organism>
<dbReference type="Gene3D" id="3.40.190.10">
    <property type="entry name" value="Periplasmic binding protein-like II"/>
    <property type="match status" value="2"/>
</dbReference>
<accession>A0A366MT51</accession>
<comment type="subcellular location">
    <subcellularLocation>
        <location evidence="1">Periplasm</location>
    </subcellularLocation>
</comment>
<dbReference type="RefSeq" id="WP_113894759.1">
    <property type="nucleotide sequence ID" value="NZ_JANJGA010000013.1"/>
</dbReference>
<keyword evidence="3" id="KW-0813">Transport</keyword>
<dbReference type="PANTHER" id="PTHR30024:SF42">
    <property type="entry name" value="ALIPHATIC SULFONATES-BINDING PROTEIN-RELATED"/>
    <property type="match status" value="1"/>
</dbReference>
<evidence type="ECO:0000256" key="3">
    <source>
        <dbReference type="ARBA" id="ARBA00022448"/>
    </source>
</evidence>
<dbReference type="Proteomes" id="UP000252669">
    <property type="component" value="Unassembled WGS sequence"/>
</dbReference>
<proteinExistence type="inferred from homology"/>
<evidence type="ECO:0000256" key="6">
    <source>
        <dbReference type="ARBA" id="ARBA00070228"/>
    </source>
</evidence>
<dbReference type="AlphaFoldDB" id="A0A366MT51"/>
<evidence type="ECO:0000313" key="9">
    <source>
        <dbReference type="Proteomes" id="UP000252669"/>
    </source>
</evidence>
<dbReference type="FunFam" id="3.40.190.10:FF:000050">
    <property type="entry name" value="Sulfonate ABC transporter substrate-binding protein"/>
    <property type="match status" value="1"/>
</dbReference>
<name>A0A366MT51_9BACT</name>
<protein>
    <recommendedName>
        <fullName evidence="6">Putative aliphatic sulfonates-binding protein</fullName>
    </recommendedName>
</protein>
<comment type="similarity">
    <text evidence="2">Belongs to the bacterial solute-binding protein SsuA/TauA family.</text>
</comment>
<dbReference type="NCBIfam" id="TIGR01728">
    <property type="entry name" value="SsuA_fam"/>
    <property type="match status" value="1"/>
</dbReference>
<keyword evidence="4" id="KW-0732">Signal</keyword>
<dbReference type="EMBL" id="PDKB01000013">
    <property type="protein sequence ID" value="RBQ28679.1"/>
    <property type="molecule type" value="Genomic_DNA"/>
</dbReference>
<dbReference type="NCBIfam" id="NF008588">
    <property type="entry name" value="PRK11553.1"/>
    <property type="match status" value="1"/>
</dbReference>
<dbReference type="PANTHER" id="PTHR30024">
    <property type="entry name" value="ALIPHATIC SULFONATES-BINDING PROTEIN-RELATED"/>
    <property type="match status" value="1"/>
</dbReference>
<evidence type="ECO:0000256" key="5">
    <source>
        <dbReference type="ARBA" id="ARBA00055538"/>
    </source>
</evidence>